<name>A0A0G0B9W6_9BACT</name>
<evidence type="ECO:0008006" key="4">
    <source>
        <dbReference type="Google" id="ProtNLM"/>
    </source>
</evidence>
<dbReference type="Pfam" id="PF01041">
    <property type="entry name" value="DegT_DnrJ_EryC1"/>
    <property type="match status" value="1"/>
</dbReference>
<dbReference type="InterPro" id="IPR015424">
    <property type="entry name" value="PyrdxlP-dep_Trfase"/>
</dbReference>
<dbReference type="GO" id="GO:0000271">
    <property type="term" value="P:polysaccharide biosynthetic process"/>
    <property type="evidence" value="ECO:0007669"/>
    <property type="project" value="TreeGrafter"/>
</dbReference>
<dbReference type="InterPro" id="IPR000653">
    <property type="entry name" value="DegT/StrS_aminotransferase"/>
</dbReference>
<evidence type="ECO:0000313" key="3">
    <source>
        <dbReference type="Proteomes" id="UP000034952"/>
    </source>
</evidence>
<comment type="caution">
    <text evidence="2">The sequence shown here is derived from an EMBL/GenBank/DDBJ whole genome shotgun (WGS) entry which is preliminary data.</text>
</comment>
<evidence type="ECO:0000256" key="1">
    <source>
        <dbReference type="RuleBase" id="RU004508"/>
    </source>
</evidence>
<dbReference type="Proteomes" id="UP000034952">
    <property type="component" value="Unassembled WGS sequence"/>
</dbReference>
<dbReference type="Gene3D" id="3.90.1150.10">
    <property type="entry name" value="Aspartate Aminotransferase, domain 1"/>
    <property type="match status" value="1"/>
</dbReference>
<dbReference type="PANTHER" id="PTHR30244:SF34">
    <property type="entry name" value="DTDP-4-AMINO-4,6-DIDEOXYGALACTOSE TRANSAMINASE"/>
    <property type="match status" value="1"/>
</dbReference>
<dbReference type="GO" id="GO:0030170">
    <property type="term" value="F:pyridoxal phosphate binding"/>
    <property type="evidence" value="ECO:0007669"/>
    <property type="project" value="TreeGrafter"/>
</dbReference>
<gene>
    <name evidence="2" type="ORF">UR64_C0011G0010</name>
</gene>
<dbReference type="Gene3D" id="3.40.640.10">
    <property type="entry name" value="Type I PLP-dependent aspartate aminotransferase-like (Major domain)"/>
    <property type="match status" value="1"/>
</dbReference>
<dbReference type="SUPFAM" id="SSF53383">
    <property type="entry name" value="PLP-dependent transferases"/>
    <property type="match status" value="1"/>
</dbReference>
<dbReference type="PANTHER" id="PTHR30244">
    <property type="entry name" value="TRANSAMINASE"/>
    <property type="match status" value="1"/>
</dbReference>
<dbReference type="InterPro" id="IPR015422">
    <property type="entry name" value="PyrdxlP-dep_Trfase_small"/>
</dbReference>
<dbReference type="InterPro" id="IPR015421">
    <property type="entry name" value="PyrdxlP-dep_Trfase_major"/>
</dbReference>
<evidence type="ECO:0000313" key="2">
    <source>
        <dbReference type="EMBL" id="KKP66188.1"/>
    </source>
</evidence>
<accession>A0A0G0B9W6</accession>
<reference evidence="2 3" key="1">
    <citation type="journal article" date="2015" name="Nature">
        <title>rRNA introns, odd ribosomes, and small enigmatic genomes across a large radiation of phyla.</title>
        <authorList>
            <person name="Brown C.T."/>
            <person name="Hug L.A."/>
            <person name="Thomas B.C."/>
            <person name="Sharon I."/>
            <person name="Castelle C.J."/>
            <person name="Singh A."/>
            <person name="Wilkins M.J."/>
            <person name="Williams K.H."/>
            <person name="Banfield J.F."/>
        </authorList>
    </citation>
    <scope>NUCLEOTIDE SEQUENCE [LARGE SCALE GENOMIC DNA]</scope>
</reference>
<protein>
    <recommendedName>
        <fullName evidence="4">DegT/DnrJ/EryC1/StrS aminotransferase</fullName>
    </recommendedName>
</protein>
<dbReference type="AlphaFoldDB" id="A0A0G0B9W6"/>
<proteinExistence type="inferred from homology"/>
<dbReference type="EMBL" id="LBPY01000011">
    <property type="protein sequence ID" value="KKP66188.1"/>
    <property type="molecule type" value="Genomic_DNA"/>
</dbReference>
<sequence>MSNKLDYRYIPIKKGYINKLYPWHLCIIDFWVLLLKTNTHKIQKIKNNLKEFFKANYIYFFDSGKSALVIAQKALDIKKGDDVCVSVFVCPDVIESIITVGARPILIDCKDDFLINIEDLKNKITKKTKCIITTNTYGFNEEEEVYKIAQKNNIKTINDLAQTFEANNYGDISIYSVGPQKILNTTGGGILTTKDENLSEKIQSIIPNDYLSYGELIIMLLNRVKYYLKFLILKHIKIYYMSKEKRQNDYNSHKTINPRIMNDRTMYSIYFKIKNYSIYQSKIKYKVDKLNKCLKKFNWIKTPKSDTNSVNLYYTILLNKGVRYKLGGYLAEHGFQSTWNYIPVSWYVAYKNYYVETPNAFKLSEQVLSLPFMGLSNREIEKMISFIENFEKELL</sequence>
<keyword evidence="1" id="KW-0663">Pyridoxal phosphate</keyword>
<dbReference type="GO" id="GO:0008483">
    <property type="term" value="F:transaminase activity"/>
    <property type="evidence" value="ECO:0007669"/>
    <property type="project" value="TreeGrafter"/>
</dbReference>
<organism evidence="2 3">
    <name type="scientific">Candidatus Nomurabacteria bacterium GW2011_GWE1_35_16</name>
    <dbReference type="NCBI Taxonomy" id="1618761"/>
    <lineage>
        <taxon>Bacteria</taxon>
        <taxon>Candidatus Nomuraibacteriota</taxon>
    </lineage>
</organism>
<comment type="similarity">
    <text evidence="1">Belongs to the DegT/DnrJ/EryC1 family.</text>
</comment>